<evidence type="ECO:0000313" key="2">
    <source>
        <dbReference type="Proteomes" id="UP000231414"/>
    </source>
</evidence>
<gene>
    <name evidence="1" type="ORF">COT52_02605</name>
</gene>
<reference evidence="2" key="1">
    <citation type="submission" date="2017-09" db="EMBL/GenBank/DDBJ databases">
        <title>Depth-based differentiation of microbial function through sediment-hosted aquifers and enrichment of novel symbionts in the deep terrestrial subsurface.</title>
        <authorList>
            <person name="Probst A.J."/>
            <person name="Ladd B."/>
            <person name="Jarett J.K."/>
            <person name="Geller-Mcgrath D.E."/>
            <person name="Sieber C.M.K."/>
            <person name="Emerson J.B."/>
            <person name="Anantharaman K."/>
            <person name="Thomas B.C."/>
            <person name="Malmstrom R."/>
            <person name="Stieglmeier M."/>
            <person name="Klingl A."/>
            <person name="Woyke T."/>
            <person name="Ryan C.M."/>
            <person name="Banfield J.F."/>
        </authorList>
    </citation>
    <scope>NUCLEOTIDE SEQUENCE [LARGE SCALE GENOMIC DNA]</scope>
</reference>
<organism evidence="1 2">
    <name type="scientific">candidate division WWE3 bacterium CG08_land_8_20_14_0_20_43_13</name>
    <dbReference type="NCBI Taxonomy" id="1975087"/>
    <lineage>
        <taxon>Bacteria</taxon>
        <taxon>Katanobacteria</taxon>
    </lineage>
</organism>
<dbReference type="AlphaFoldDB" id="A0A2H0X912"/>
<accession>A0A2H0X912</accession>
<protein>
    <submittedName>
        <fullName evidence="1">Uncharacterized protein</fullName>
    </submittedName>
</protein>
<dbReference type="EMBL" id="PEYW01000037">
    <property type="protein sequence ID" value="PIS20669.1"/>
    <property type="molecule type" value="Genomic_DNA"/>
</dbReference>
<feature type="non-terminal residue" evidence="1">
    <location>
        <position position="60"/>
    </location>
</feature>
<comment type="caution">
    <text evidence="1">The sequence shown here is derived from an EMBL/GenBank/DDBJ whole genome shotgun (WGS) entry which is preliminary data.</text>
</comment>
<evidence type="ECO:0000313" key="1">
    <source>
        <dbReference type="EMBL" id="PIS20669.1"/>
    </source>
</evidence>
<name>A0A2H0X912_UNCKA</name>
<proteinExistence type="predicted"/>
<sequence length="60" mass="6956">MVEIDRVLDEEQGVAFLYQERWAEGWGYKDVVEGLREKCFIEIEGGIFTRPGHPEALKQS</sequence>
<dbReference type="Proteomes" id="UP000231414">
    <property type="component" value="Unassembled WGS sequence"/>
</dbReference>